<dbReference type="OrthoDB" id="9766445at2"/>
<proteinExistence type="inferred from homology"/>
<dbReference type="GO" id="GO:0042802">
    <property type="term" value="F:identical protein binding"/>
    <property type="evidence" value="ECO:0007669"/>
    <property type="project" value="TreeGrafter"/>
</dbReference>
<dbReference type="PRINTS" id="PR00799">
    <property type="entry name" value="TRANSAMINASE"/>
</dbReference>
<dbReference type="EMBL" id="FNBP01000012">
    <property type="protein sequence ID" value="SDG80442.1"/>
    <property type="molecule type" value="Genomic_DNA"/>
</dbReference>
<keyword evidence="9" id="KW-1185">Reference proteome</keyword>
<gene>
    <name evidence="8" type="ORF">SAMN04489759_11232</name>
</gene>
<reference evidence="9" key="1">
    <citation type="submission" date="2016-10" db="EMBL/GenBank/DDBJ databases">
        <authorList>
            <person name="Varghese N."/>
            <person name="Submissions S."/>
        </authorList>
    </citation>
    <scope>NUCLEOTIDE SEQUENCE [LARGE SCALE GENOMIC DNA]</scope>
    <source>
        <strain evidence="9">DSM 16477</strain>
    </source>
</reference>
<name>A0A1G7X8D3_9RHOB</name>
<keyword evidence="5 8" id="KW-0808">Transferase</keyword>
<organism evidence="8 9">
    <name type="scientific">Sulfitobacter delicatus</name>
    <dbReference type="NCBI Taxonomy" id="218672"/>
    <lineage>
        <taxon>Bacteria</taxon>
        <taxon>Pseudomonadati</taxon>
        <taxon>Pseudomonadota</taxon>
        <taxon>Alphaproteobacteria</taxon>
        <taxon>Rhodobacterales</taxon>
        <taxon>Roseobacteraceae</taxon>
        <taxon>Sulfitobacter</taxon>
    </lineage>
</organism>
<dbReference type="InterPro" id="IPR015424">
    <property type="entry name" value="PyrdxlP-dep_Trfase"/>
</dbReference>
<dbReference type="AlphaFoldDB" id="A0A1G7X8D3"/>
<dbReference type="Gene3D" id="3.40.640.10">
    <property type="entry name" value="Type I PLP-dependent aspartate aminotransferase-like (Major domain)"/>
    <property type="match status" value="1"/>
</dbReference>
<dbReference type="Gene3D" id="3.90.1150.10">
    <property type="entry name" value="Aspartate Aminotransferase, domain 1"/>
    <property type="match status" value="1"/>
</dbReference>
<dbReference type="PANTHER" id="PTHR11879">
    <property type="entry name" value="ASPARTATE AMINOTRANSFERASE"/>
    <property type="match status" value="1"/>
</dbReference>
<keyword evidence="4 8" id="KW-0032">Aminotransferase</keyword>
<dbReference type="GO" id="GO:0033585">
    <property type="term" value="P:L-phenylalanine biosynthetic process from chorismate via phenylpyruvate"/>
    <property type="evidence" value="ECO:0007669"/>
    <property type="project" value="TreeGrafter"/>
</dbReference>
<evidence type="ECO:0000259" key="7">
    <source>
        <dbReference type="Pfam" id="PF00155"/>
    </source>
</evidence>
<evidence type="ECO:0000256" key="1">
    <source>
        <dbReference type="ARBA" id="ARBA00001933"/>
    </source>
</evidence>
<dbReference type="RefSeq" id="WP_093743803.1">
    <property type="nucleotide sequence ID" value="NZ_FNBP01000012.1"/>
</dbReference>
<evidence type="ECO:0000313" key="8">
    <source>
        <dbReference type="EMBL" id="SDG80442.1"/>
    </source>
</evidence>
<evidence type="ECO:0000313" key="9">
    <source>
        <dbReference type="Proteomes" id="UP000199399"/>
    </source>
</evidence>
<dbReference type="InterPro" id="IPR004839">
    <property type="entry name" value="Aminotransferase_I/II_large"/>
</dbReference>
<keyword evidence="6" id="KW-0663">Pyridoxal phosphate</keyword>
<dbReference type="GO" id="GO:0030170">
    <property type="term" value="F:pyridoxal phosphate binding"/>
    <property type="evidence" value="ECO:0007669"/>
    <property type="project" value="InterPro"/>
</dbReference>
<dbReference type="InterPro" id="IPR000796">
    <property type="entry name" value="Asp_trans"/>
</dbReference>
<evidence type="ECO:0000256" key="2">
    <source>
        <dbReference type="ARBA" id="ARBA00007441"/>
    </source>
</evidence>
<dbReference type="GO" id="GO:0004838">
    <property type="term" value="F:L-tyrosine-2-oxoglutarate transaminase activity"/>
    <property type="evidence" value="ECO:0007669"/>
    <property type="project" value="TreeGrafter"/>
</dbReference>
<accession>A0A1G7X8D3</accession>
<dbReference type="STRING" id="218672.SAMN04489759_11232"/>
<evidence type="ECO:0000256" key="4">
    <source>
        <dbReference type="ARBA" id="ARBA00022576"/>
    </source>
</evidence>
<sequence>MFETLKAQPADKILALVQAYREDPRDTKIDLGVGVYKDASGNTPIMRAVKAAEQRIWESQDTKVYTGLAGDPAYADAMAALVLGDAVPRGSVAAAATPGGTGAVRQAFELVRMANPEARVFVSDPTWPNHLSILSYLGMEVVNYRYFDSETGGVAFDGMIEDLKAAKKGDVVLLHGCCHNPTGANLNSAEWDAVIEVLQSTGAVPMIDIAYQGFGDGLEADAAATRKVASSVPECLIAASCSKNFGIYRERTGILMMVTSEAAQGLNQATLAFLNRQNYSFPPDHGARIVSTILNDAELKADWMAELEDVRNAMLGLREQLAGELQKLSGSDRFGFLAQHRGMFSRLGTTPDKVDALRDKHGIYMVGDSRMNIAGLNSDSVPILARAIIDVGI</sequence>
<dbReference type="SUPFAM" id="SSF53383">
    <property type="entry name" value="PLP-dependent transferases"/>
    <property type="match status" value="1"/>
</dbReference>
<comment type="subunit">
    <text evidence="3">Homodimer.</text>
</comment>
<dbReference type="GO" id="GO:0004069">
    <property type="term" value="F:L-aspartate:2-oxoglutarate aminotransferase activity"/>
    <property type="evidence" value="ECO:0007669"/>
    <property type="project" value="TreeGrafter"/>
</dbReference>
<feature type="domain" description="Aminotransferase class I/classII large" evidence="7">
    <location>
        <begin position="27"/>
        <end position="388"/>
    </location>
</feature>
<comment type="cofactor">
    <cofactor evidence="1">
        <name>pyridoxal 5'-phosphate</name>
        <dbReference type="ChEBI" id="CHEBI:597326"/>
    </cofactor>
</comment>
<dbReference type="GO" id="GO:0005829">
    <property type="term" value="C:cytosol"/>
    <property type="evidence" value="ECO:0007669"/>
    <property type="project" value="TreeGrafter"/>
</dbReference>
<dbReference type="NCBIfam" id="NF006719">
    <property type="entry name" value="PRK09257.1"/>
    <property type="match status" value="1"/>
</dbReference>
<evidence type="ECO:0000256" key="3">
    <source>
        <dbReference type="ARBA" id="ARBA00011738"/>
    </source>
</evidence>
<dbReference type="PANTHER" id="PTHR11879:SF22">
    <property type="entry name" value="ASPARTATE AMINOTRANSFERASE, MITOCHONDRIAL"/>
    <property type="match status" value="1"/>
</dbReference>
<evidence type="ECO:0000256" key="6">
    <source>
        <dbReference type="ARBA" id="ARBA00022898"/>
    </source>
</evidence>
<comment type="similarity">
    <text evidence="2">Belongs to the class-I pyridoxal-phosphate-dependent aminotransferase family.</text>
</comment>
<evidence type="ECO:0000256" key="5">
    <source>
        <dbReference type="ARBA" id="ARBA00022679"/>
    </source>
</evidence>
<dbReference type="CDD" id="cd00609">
    <property type="entry name" value="AAT_like"/>
    <property type="match status" value="1"/>
</dbReference>
<protein>
    <submittedName>
        <fullName evidence="8">Aromatic amino acid aminotransferase apoenzyme</fullName>
    </submittedName>
</protein>
<dbReference type="InterPro" id="IPR015422">
    <property type="entry name" value="PyrdxlP-dep_Trfase_small"/>
</dbReference>
<dbReference type="InterPro" id="IPR015421">
    <property type="entry name" value="PyrdxlP-dep_Trfase_major"/>
</dbReference>
<dbReference type="Pfam" id="PF00155">
    <property type="entry name" value="Aminotran_1_2"/>
    <property type="match status" value="1"/>
</dbReference>
<dbReference type="Proteomes" id="UP000199399">
    <property type="component" value="Unassembled WGS sequence"/>
</dbReference>